<proteinExistence type="inferred from homology"/>
<comment type="similarity">
    <text evidence="1">Belongs to the thioesterase family.</text>
</comment>
<evidence type="ECO:0000313" key="4">
    <source>
        <dbReference type="EMBL" id="BAO99251.1"/>
    </source>
</evidence>
<dbReference type="EMBL" id="AB701636">
    <property type="protein sequence ID" value="BAO99251.1"/>
    <property type="molecule type" value="Genomic_DNA"/>
</dbReference>
<dbReference type="InterPro" id="IPR029058">
    <property type="entry name" value="AB_hydrolase_fold"/>
</dbReference>
<dbReference type="Pfam" id="PF00975">
    <property type="entry name" value="Thioesterase"/>
    <property type="match status" value="1"/>
</dbReference>
<dbReference type="InterPro" id="IPR012223">
    <property type="entry name" value="TEII"/>
</dbReference>
<dbReference type="GO" id="GO:0008610">
    <property type="term" value="P:lipid biosynthetic process"/>
    <property type="evidence" value="ECO:0007669"/>
    <property type="project" value="TreeGrafter"/>
</dbReference>
<dbReference type="InterPro" id="IPR001031">
    <property type="entry name" value="Thioesterase"/>
</dbReference>
<dbReference type="RefSeq" id="WP_042260400.1">
    <property type="nucleotide sequence ID" value="NZ_CP022088.2"/>
</dbReference>
<dbReference type="SUPFAM" id="SSF53474">
    <property type="entry name" value="alpha/beta-Hydrolases"/>
    <property type="match status" value="1"/>
</dbReference>
<dbReference type="Gene3D" id="3.40.50.1820">
    <property type="entry name" value="alpha/beta hydrolase"/>
    <property type="match status" value="1"/>
</dbReference>
<reference evidence="4" key="1">
    <citation type="journal article" date="2014" name="BMC Genomics">
        <title>Genome based analysis of type-I polyketide synthase and nonribosomal peptide synthetase gene clusters in seven strains of five representative Nocardia species.</title>
        <authorList>
            <person name="Komaki H."/>
            <person name="Ichikawa N."/>
            <person name="Hosoyama A."/>
            <person name="Takahashi-Nakaguchi A."/>
            <person name="Matsuzawa T."/>
            <person name="Suzuki K."/>
            <person name="Fujita N."/>
            <person name="Gonoi T."/>
        </authorList>
    </citation>
    <scope>NUCLEOTIDE SEQUENCE</scope>
    <source>
        <strain evidence="4">NBRC 14402</strain>
    </source>
</reference>
<dbReference type="PANTHER" id="PTHR11487:SF0">
    <property type="entry name" value="S-ACYL FATTY ACID SYNTHASE THIOESTERASE, MEDIUM CHAIN"/>
    <property type="match status" value="1"/>
</dbReference>
<comment type="catalytic activity">
    <reaction evidence="3">
        <text>a fatty acyl-CoA + H2O = a fatty acid + CoA + H(+)</text>
        <dbReference type="Rhea" id="RHEA:16781"/>
        <dbReference type="ChEBI" id="CHEBI:15377"/>
        <dbReference type="ChEBI" id="CHEBI:15378"/>
        <dbReference type="ChEBI" id="CHEBI:28868"/>
        <dbReference type="ChEBI" id="CHEBI:57287"/>
        <dbReference type="ChEBI" id="CHEBI:77636"/>
    </reaction>
</comment>
<dbReference type="PANTHER" id="PTHR11487">
    <property type="entry name" value="THIOESTERASE"/>
    <property type="match status" value="1"/>
</dbReference>
<evidence type="ECO:0000256" key="1">
    <source>
        <dbReference type="ARBA" id="ARBA00007169"/>
    </source>
</evidence>
<name>A0A060PY21_NOCBR</name>
<sequence>MGTHQLFLACLPFAGSGAGFFREWEKLDIPEVTVLPVQLPGREERFPDDPFTEVAAAVAELTPKILADAGEQAAIALFGHSLGAVLAYEIARELERIGHPGLHHLFVSGSPGPHNGRTERATGLADAEFLAGVQRFAGYRHAAFDDPELVEVLLPVLRADVEMHENYRATSTEPLSVPITALRGERDELVSREQAEQWTTVTRGRFAYRELPGGHMYLVDEPEQLLRLIAGSSEWG</sequence>
<evidence type="ECO:0000256" key="2">
    <source>
        <dbReference type="ARBA" id="ARBA00015007"/>
    </source>
</evidence>
<protein>
    <recommendedName>
        <fullName evidence="2">Thioesterase TesA</fullName>
    </recommendedName>
</protein>
<evidence type="ECO:0000256" key="3">
    <source>
        <dbReference type="ARBA" id="ARBA00024293"/>
    </source>
</evidence>
<accession>A0A060PY21</accession>
<dbReference type="GeneID" id="80360839"/>
<organism evidence="4">
    <name type="scientific">Nocardia brasiliensis</name>
    <dbReference type="NCBI Taxonomy" id="37326"/>
    <lineage>
        <taxon>Bacteria</taxon>
        <taxon>Bacillati</taxon>
        <taxon>Actinomycetota</taxon>
        <taxon>Actinomycetes</taxon>
        <taxon>Mycobacteriales</taxon>
        <taxon>Nocardiaceae</taxon>
        <taxon>Nocardia</taxon>
    </lineage>
</organism>
<dbReference type="AlphaFoldDB" id="A0A060PY21"/>